<organism evidence="1 2">
    <name type="scientific">Clostridium cavendishii DSM 21758</name>
    <dbReference type="NCBI Taxonomy" id="1121302"/>
    <lineage>
        <taxon>Bacteria</taxon>
        <taxon>Bacillati</taxon>
        <taxon>Bacillota</taxon>
        <taxon>Clostridia</taxon>
        <taxon>Eubacteriales</taxon>
        <taxon>Clostridiaceae</taxon>
        <taxon>Clostridium</taxon>
    </lineage>
</organism>
<accession>A0A1M6U5M0</accession>
<dbReference type="RefSeq" id="WP_072992938.1">
    <property type="nucleotide sequence ID" value="NZ_FQZB01000022.1"/>
</dbReference>
<sequence length="137" mass="15367">MEKKAIISISSCQMKSKDNIIEVITPGVFLVGDNNFEAFYEETEVSGMDGTNTKLFIKEDVVILEREGTTSTKMEFKKDNSSVALYNTPYGMLELQIITKELNIDINENGGEISINYDLIVGDQNQMDTDLKIKIQA</sequence>
<name>A0A1M6U5M0_9CLOT</name>
<protein>
    <submittedName>
        <fullName evidence="1">Uncharacterized beta-barrel protein YwiB, DUF1934 family</fullName>
    </submittedName>
</protein>
<dbReference type="Pfam" id="PF09148">
    <property type="entry name" value="DUF1934"/>
    <property type="match status" value="1"/>
</dbReference>
<dbReference type="STRING" id="1121302.SAMN02745163_04184"/>
<gene>
    <name evidence="1" type="ORF">SAMN02745163_04184</name>
</gene>
<dbReference type="InterPro" id="IPR015231">
    <property type="entry name" value="DUF1934"/>
</dbReference>
<dbReference type="EMBL" id="FQZB01000022">
    <property type="protein sequence ID" value="SHK64565.1"/>
    <property type="molecule type" value="Genomic_DNA"/>
</dbReference>
<proteinExistence type="predicted"/>
<reference evidence="1 2" key="1">
    <citation type="submission" date="2016-11" db="EMBL/GenBank/DDBJ databases">
        <authorList>
            <person name="Jaros S."/>
            <person name="Januszkiewicz K."/>
            <person name="Wedrychowicz H."/>
        </authorList>
    </citation>
    <scope>NUCLEOTIDE SEQUENCE [LARGE SCALE GENOMIC DNA]</scope>
    <source>
        <strain evidence="1 2">DSM 21758</strain>
    </source>
</reference>
<keyword evidence="2" id="KW-1185">Reference proteome</keyword>
<evidence type="ECO:0000313" key="2">
    <source>
        <dbReference type="Proteomes" id="UP000184310"/>
    </source>
</evidence>
<dbReference type="AlphaFoldDB" id="A0A1M6U5M0"/>
<dbReference type="InterPro" id="IPR012674">
    <property type="entry name" value="Calycin"/>
</dbReference>
<dbReference type="OrthoDB" id="1680906at2"/>
<dbReference type="Gene3D" id="2.40.128.20">
    <property type="match status" value="1"/>
</dbReference>
<dbReference type="Proteomes" id="UP000184310">
    <property type="component" value="Unassembled WGS sequence"/>
</dbReference>
<dbReference type="SUPFAM" id="SSF50814">
    <property type="entry name" value="Lipocalins"/>
    <property type="match status" value="1"/>
</dbReference>
<evidence type="ECO:0000313" key="1">
    <source>
        <dbReference type="EMBL" id="SHK64565.1"/>
    </source>
</evidence>